<dbReference type="InterPro" id="IPR013320">
    <property type="entry name" value="ConA-like_dom_sf"/>
</dbReference>
<dbReference type="PANTHER" id="PTHR12245:SF15">
    <property type="entry name" value="SPRY DOMAIN-CONTAINING SOCS BOX PROTEIN 2-LIKE ISOFORM X1"/>
    <property type="match status" value="1"/>
</dbReference>
<evidence type="ECO:0000259" key="3">
    <source>
        <dbReference type="PROSITE" id="PS50188"/>
    </source>
</evidence>
<dbReference type="InterPro" id="IPR001496">
    <property type="entry name" value="SOCS_box"/>
</dbReference>
<dbReference type="STRING" id="303518.ENSPNYP00000024953"/>
<dbReference type="AlphaFoldDB" id="A0A3B4GU12"/>
<feature type="domain" description="SOCS box" evidence="4">
    <location>
        <begin position="240"/>
        <end position="292"/>
    </location>
</feature>
<evidence type="ECO:0000259" key="4">
    <source>
        <dbReference type="PROSITE" id="PS50225"/>
    </source>
</evidence>
<dbReference type="PROSITE" id="PS50188">
    <property type="entry name" value="B302_SPRY"/>
    <property type="match status" value="1"/>
</dbReference>
<dbReference type="Gene3D" id="1.10.750.20">
    <property type="entry name" value="SOCS box"/>
    <property type="match status" value="1"/>
</dbReference>
<dbReference type="SMART" id="SM00449">
    <property type="entry name" value="SPRY"/>
    <property type="match status" value="1"/>
</dbReference>
<dbReference type="GO" id="GO:0019005">
    <property type="term" value="C:SCF ubiquitin ligase complex"/>
    <property type="evidence" value="ECO:0007669"/>
    <property type="project" value="TreeGrafter"/>
</dbReference>
<dbReference type="PROSITE" id="PS50225">
    <property type="entry name" value="SOCS"/>
    <property type="match status" value="1"/>
</dbReference>
<proteinExistence type="inferred from homology"/>
<evidence type="ECO:0000256" key="1">
    <source>
        <dbReference type="ARBA" id="ARBA00004906"/>
    </source>
</evidence>
<dbReference type="FunFam" id="1.10.750.20:FF:000001">
    <property type="entry name" value="Ankyrin repeat and SOCS box containing 1"/>
    <property type="match status" value="1"/>
</dbReference>
<dbReference type="InterPro" id="IPR050672">
    <property type="entry name" value="FBXO45-Fsn/SPSB_families"/>
</dbReference>
<dbReference type="InterPro" id="IPR001870">
    <property type="entry name" value="B30.2/SPRY"/>
</dbReference>
<dbReference type="InterPro" id="IPR043136">
    <property type="entry name" value="B30.2/SPRY_sf"/>
</dbReference>
<feature type="domain" description="B30.2/SPRY" evidence="3">
    <location>
        <begin position="21"/>
        <end position="249"/>
    </location>
</feature>
<dbReference type="Proteomes" id="UP000695023">
    <property type="component" value="Unplaced"/>
</dbReference>
<sequence>MGLSLSRWFCSRTADRPPFLSSAFLPLAVPTSSRLAVTLNSPPVSPGDSRSHWSTVHRSLHFLLSPCKQEATRSPAELSSDGVRAEIGVKSGLHVWEVVWRPEHRGTHAVVGISRQDCPLQSSGYNVLVGADSQSWGWELKTNQLWHGGQTLKLYPENGSKRCHSEMAADSKSQSSSSSSAKMAQTPLLIPERVLLVLDADAGTLGFVVNGSFLGVAFKDLPRDVELFPTVSSVRGGACIRLRYMNGSTRDPPSLMALCGLSIRQNLGQKRLKHMDKLPLPPFLQRCLASSH</sequence>
<dbReference type="RefSeq" id="XP_005738660.1">
    <property type="nucleotide sequence ID" value="XM_005738603.1"/>
</dbReference>
<evidence type="ECO:0000313" key="6">
    <source>
        <dbReference type="Proteomes" id="UP000695023"/>
    </source>
</evidence>
<dbReference type="SMART" id="SM00969">
    <property type="entry name" value="SOCS_box"/>
    <property type="match status" value="1"/>
</dbReference>
<comment type="similarity">
    <text evidence="2">Belongs to the SPSB family.</text>
</comment>
<dbReference type="GeneTree" id="ENSGT01030000234629"/>
<dbReference type="UniPathway" id="UPA00143"/>
<dbReference type="Pfam" id="PF07525">
    <property type="entry name" value="SOCS_box"/>
    <property type="match status" value="1"/>
</dbReference>
<evidence type="ECO:0000313" key="5">
    <source>
        <dbReference type="Ensembl" id="ENSPNYP00000024953.1"/>
    </source>
</evidence>
<accession>A0A3B4GU12</accession>
<dbReference type="SUPFAM" id="SSF49899">
    <property type="entry name" value="Concanavalin A-like lectins/glucanases"/>
    <property type="match status" value="1"/>
</dbReference>
<evidence type="ECO:0000256" key="2">
    <source>
        <dbReference type="ARBA" id="ARBA00010910"/>
    </source>
</evidence>
<reference evidence="7" key="2">
    <citation type="submission" date="2025-04" db="UniProtKB">
        <authorList>
            <consortium name="RefSeq"/>
        </authorList>
    </citation>
    <scope>IDENTIFICATION</scope>
</reference>
<organism evidence="5">
    <name type="scientific">Pundamilia nyererei</name>
    <dbReference type="NCBI Taxonomy" id="303518"/>
    <lineage>
        <taxon>Eukaryota</taxon>
        <taxon>Metazoa</taxon>
        <taxon>Chordata</taxon>
        <taxon>Craniata</taxon>
        <taxon>Vertebrata</taxon>
        <taxon>Euteleostomi</taxon>
        <taxon>Actinopterygii</taxon>
        <taxon>Neopterygii</taxon>
        <taxon>Teleostei</taxon>
        <taxon>Neoteleostei</taxon>
        <taxon>Acanthomorphata</taxon>
        <taxon>Ovalentaria</taxon>
        <taxon>Cichlomorphae</taxon>
        <taxon>Cichliformes</taxon>
        <taxon>Cichlidae</taxon>
        <taxon>African cichlids</taxon>
        <taxon>Pseudocrenilabrinae</taxon>
        <taxon>Haplochromini</taxon>
        <taxon>Pundamilia</taxon>
    </lineage>
</organism>
<dbReference type="GeneID" id="102205548"/>
<dbReference type="Pfam" id="PF00622">
    <property type="entry name" value="SPRY"/>
    <property type="match status" value="1"/>
</dbReference>
<dbReference type="Gene3D" id="2.60.120.920">
    <property type="match status" value="1"/>
</dbReference>
<gene>
    <name evidence="7" type="primary">LOC102205548</name>
</gene>
<dbReference type="PANTHER" id="PTHR12245">
    <property type="entry name" value="SPRY DOMAIN CONTAINING SOCS BOX PROTEIN"/>
    <property type="match status" value="1"/>
</dbReference>
<dbReference type="OrthoDB" id="8902058at2759"/>
<protein>
    <submittedName>
        <fullName evidence="5 7">SPRY domain-containing SOCS box protein 1-like</fullName>
    </submittedName>
</protein>
<name>A0A3B4GU12_9CICH</name>
<comment type="pathway">
    <text evidence="1">Protein modification; protein ubiquitination.</text>
</comment>
<dbReference type="InterPro" id="IPR003877">
    <property type="entry name" value="SPRY_dom"/>
</dbReference>
<dbReference type="GO" id="GO:0016567">
    <property type="term" value="P:protein ubiquitination"/>
    <property type="evidence" value="ECO:0007669"/>
    <property type="project" value="UniProtKB-UniPathway"/>
</dbReference>
<reference evidence="5" key="1">
    <citation type="submission" date="2023-09" db="UniProtKB">
        <authorList>
            <consortium name="Ensembl"/>
        </authorList>
    </citation>
    <scope>IDENTIFICATION</scope>
</reference>
<dbReference type="Ensembl" id="ENSPNYT00000025563.1">
    <property type="protein sequence ID" value="ENSPNYP00000024953.1"/>
    <property type="gene ID" value="ENSPNYG00000018840.1"/>
</dbReference>
<keyword evidence="6" id="KW-1185">Reference proteome</keyword>
<dbReference type="GO" id="GO:0043161">
    <property type="term" value="P:proteasome-mediated ubiquitin-dependent protein catabolic process"/>
    <property type="evidence" value="ECO:0007669"/>
    <property type="project" value="TreeGrafter"/>
</dbReference>
<evidence type="ECO:0000313" key="7">
    <source>
        <dbReference type="RefSeq" id="XP_005738660.1"/>
    </source>
</evidence>
<dbReference type="CDD" id="cd03716">
    <property type="entry name" value="SOCS_ASB_like"/>
    <property type="match status" value="1"/>
</dbReference>